<gene>
    <name evidence="1" type="ORF">LS80_005020</name>
</gene>
<comment type="caution">
    <text evidence="1">The sequence shown here is derived from an EMBL/GenBank/DDBJ whole genome shotgun (WGS) entry which is preliminary data.</text>
</comment>
<protein>
    <recommendedName>
        <fullName evidence="3">MobA-like NTP transferase domain-containing protein</fullName>
    </recommendedName>
</protein>
<name>A0A4U8TEA9_9HELI</name>
<dbReference type="Gene3D" id="3.90.550.10">
    <property type="entry name" value="Spore Coat Polysaccharide Biosynthesis Protein SpsA, Chain A"/>
    <property type="match status" value="1"/>
</dbReference>
<proteinExistence type="predicted"/>
<dbReference type="Proteomes" id="UP000029861">
    <property type="component" value="Unassembled WGS sequence"/>
</dbReference>
<sequence>MASIFGISSAIEFTNRDIFVISIDTQFFTSFDKLIDSYSKSNKSTFAKNISNKIHPLIGIYKADSLMTIKEQIKKEDYRIQNLLDRLQTNFIETDEIETKNLSYQEDYKEAIKILNSYESNQ</sequence>
<dbReference type="EMBL" id="JRPK02000012">
    <property type="protein sequence ID" value="TLD98371.1"/>
    <property type="molecule type" value="Genomic_DNA"/>
</dbReference>
<evidence type="ECO:0000313" key="1">
    <source>
        <dbReference type="EMBL" id="TLD98371.1"/>
    </source>
</evidence>
<dbReference type="InterPro" id="IPR029044">
    <property type="entry name" value="Nucleotide-diphossugar_trans"/>
</dbReference>
<evidence type="ECO:0000313" key="2">
    <source>
        <dbReference type="Proteomes" id="UP000029861"/>
    </source>
</evidence>
<dbReference type="AlphaFoldDB" id="A0A4U8TEA9"/>
<evidence type="ECO:0008006" key="3">
    <source>
        <dbReference type="Google" id="ProtNLM"/>
    </source>
</evidence>
<organism evidence="1 2">
    <name type="scientific">Helicobacter trogontum</name>
    <dbReference type="NCBI Taxonomy" id="50960"/>
    <lineage>
        <taxon>Bacteria</taxon>
        <taxon>Pseudomonadati</taxon>
        <taxon>Campylobacterota</taxon>
        <taxon>Epsilonproteobacteria</taxon>
        <taxon>Campylobacterales</taxon>
        <taxon>Helicobacteraceae</taxon>
        <taxon>Helicobacter</taxon>
    </lineage>
</organism>
<dbReference type="RefSeq" id="WP_052089173.1">
    <property type="nucleotide sequence ID" value="NZ_FZNF01000041.1"/>
</dbReference>
<accession>A0A4U8TEA9</accession>
<reference evidence="1 2" key="1">
    <citation type="journal article" date="2014" name="Genome Announc.">
        <title>Draft genome sequences of eight enterohepatic helicobacter species isolated from both laboratory and wild rodents.</title>
        <authorList>
            <person name="Sheh A."/>
            <person name="Shen Z."/>
            <person name="Fox J.G."/>
        </authorList>
    </citation>
    <scope>NUCLEOTIDE SEQUENCE [LARGE SCALE GENOMIC DNA]</scope>
    <source>
        <strain evidence="1 2">ATCC 49310</strain>
    </source>
</reference>